<dbReference type="EMBL" id="JBHUDE010000165">
    <property type="protein sequence ID" value="MFD1609948.1"/>
    <property type="molecule type" value="Genomic_DNA"/>
</dbReference>
<evidence type="ECO:0000313" key="6">
    <source>
        <dbReference type="Proteomes" id="UP001597221"/>
    </source>
</evidence>
<keyword evidence="6" id="KW-1185">Reference proteome</keyword>
<evidence type="ECO:0000256" key="3">
    <source>
        <dbReference type="ARBA" id="ARBA00022898"/>
    </source>
</evidence>
<dbReference type="RefSeq" id="WP_251514460.1">
    <property type="nucleotide sequence ID" value="NZ_JAMBON010000017.1"/>
</dbReference>
<dbReference type="Proteomes" id="UP001597221">
    <property type="component" value="Unassembled WGS sequence"/>
</dbReference>
<keyword evidence="3" id="KW-0663">Pyridoxal phosphate</keyword>
<name>A0ABW4HX60_9BACI</name>
<evidence type="ECO:0000259" key="4">
    <source>
        <dbReference type="Pfam" id="PF01212"/>
    </source>
</evidence>
<dbReference type="Gene3D" id="3.40.640.10">
    <property type="entry name" value="Type I PLP-dependent aspartate aminotransferase-like (Major domain)"/>
    <property type="match status" value="1"/>
</dbReference>
<protein>
    <submittedName>
        <fullName evidence="5">GntG family PLP-dependent aldolase</fullName>
    </submittedName>
</protein>
<feature type="domain" description="Aromatic amino acid beta-eliminating lyase/threonine aldolase" evidence="4">
    <location>
        <begin position="3"/>
        <end position="289"/>
    </location>
</feature>
<comment type="similarity">
    <text evidence="2">Belongs to the threonine aldolase family.</text>
</comment>
<dbReference type="InterPro" id="IPR023603">
    <property type="entry name" value="Low_specificity_L-TA-like"/>
</dbReference>
<dbReference type="InterPro" id="IPR015422">
    <property type="entry name" value="PyrdxlP-dep_Trfase_small"/>
</dbReference>
<reference evidence="6" key="1">
    <citation type="journal article" date="2019" name="Int. J. Syst. Evol. Microbiol.">
        <title>The Global Catalogue of Microorganisms (GCM) 10K type strain sequencing project: providing services to taxonomists for standard genome sequencing and annotation.</title>
        <authorList>
            <consortium name="The Broad Institute Genomics Platform"/>
            <consortium name="The Broad Institute Genome Sequencing Center for Infectious Disease"/>
            <person name="Wu L."/>
            <person name="Ma J."/>
        </authorList>
    </citation>
    <scope>NUCLEOTIDE SEQUENCE [LARGE SCALE GENOMIC DNA]</scope>
    <source>
        <strain evidence="6">CGMCC 1.12376</strain>
    </source>
</reference>
<organism evidence="5 6">
    <name type="scientific">Oceanobacillus luteolus</name>
    <dbReference type="NCBI Taxonomy" id="1274358"/>
    <lineage>
        <taxon>Bacteria</taxon>
        <taxon>Bacillati</taxon>
        <taxon>Bacillota</taxon>
        <taxon>Bacilli</taxon>
        <taxon>Bacillales</taxon>
        <taxon>Bacillaceae</taxon>
        <taxon>Oceanobacillus</taxon>
    </lineage>
</organism>
<dbReference type="SUPFAM" id="SSF53383">
    <property type="entry name" value="PLP-dependent transferases"/>
    <property type="match status" value="1"/>
</dbReference>
<evidence type="ECO:0000313" key="5">
    <source>
        <dbReference type="EMBL" id="MFD1609948.1"/>
    </source>
</evidence>
<evidence type="ECO:0000256" key="1">
    <source>
        <dbReference type="ARBA" id="ARBA00001933"/>
    </source>
</evidence>
<dbReference type="PANTHER" id="PTHR48097">
    <property type="entry name" value="L-THREONINE ALDOLASE-RELATED"/>
    <property type="match status" value="1"/>
</dbReference>
<proteinExistence type="inferred from homology"/>
<dbReference type="InterPro" id="IPR015424">
    <property type="entry name" value="PyrdxlP-dep_Trfase"/>
</dbReference>
<comment type="cofactor">
    <cofactor evidence="1">
        <name>pyridoxal 5'-phosphate</name>
        <dbReference type="ChEBI" id="CHEBI:597326"/>
    </cofactor>
</comment>
<comment type="caution">
    <text evidence="5">The sequence shown here is derived from an EMBL/GenBank/DDBJ whole genome shotgun (WGS) entry which is preliminary data.</text>
</comment>
<dbReference type="PIRSF" id="PIRSF017617">
    <property type="entry name" value="Thr_aldolase"/>
    <property type="match status" value="1"/>
</dbReference>
<evidence type="ECO:0000256" key="2">
    <source>
        <dbReference type="ARBA" id="ARBA00006966"/>
    </source>
</evidence>
<gene>
    <name evidence="5" type="ORF">ACFSBH_20205</name>
</gene>
<dbReference type="Gene3D" id="3.90.1150.10">
    <property type="entry name" value="Aspartate Aminotransferase, domain 1"/>
    <property type="match status" value="1"/>
</dbReference>
<sequence>MIDLRSDTLTQPTEAMREAMYKAEVGDDGRTNPNGVGEDPTVYALETFASNLTGKEAALFCNSGTMANYISLLSYCKRGDKVLLSRKSHIFRSEKAPFMKGLFGLIPVFYEENNYGIPDLNSIEQIIDSEDIKVICLENTHNYYGGTCIPLDTLQEISLLAIKKAIPLFMDGARIFNASVALNNSLKELCMPVDSLTFCLSKGLGAPVGSLVCGKSTFINKARSVRKLLGGNMRQSGIIAAAGIEALQNYRVRLMEDHRKTRMLTEKLRLNSLVTIDLNKVQTNIITVDFSQSGIKSNQIEKDLFRRGLAVKRMDESCIRLTMYADINKRQISEAAEILNKYIFEIS</sequence>
<dbReference type="InterPro" id="IPR001597">
    <property type="entry name" value="ArAA_b-elim_lyase/Thr_aldolase"/>
</dbReference>
<dbReference type="PANTHER" id="PTHR48097:SF9">
    <property type="entry name" value="L-THREONINE ALDOLASE"/>
    <property type="match status" value="1"/>
</dbReference>
<dbReference type="NCBIfam" id="NF041359">
    <property type="entry name" value="GntG_guanitoxin"/>
    <property type="match status" value="1"/>
</dbReference>
<dbReference type="Pfam" id="PF01212">
    <property type="entry name" value="Beta_elim_lyase"/>
    <property type="match status" value="1"/>
</dbReference>
<dbReference type="InterPro" id="IPR015421">
    <property type="entry name" value="PyrdxlP-dep_Trfase_major"/>
</dbReference>
<accession>A0ABW4HX60</accession>